<evidence type="ECO:0000259" key="6">
    <source>
        <dbReference type="Pfam" id="PF13178"/>
    </source>
</evidence>
<reference evidence="7 8" key="1">
    <citation type="journal article" date="2016" name="Sci. Rep.">
        <title>The Dendrobium catenatum Lindl. genome sequence provides insights into polysaccharide synthase, floral development and adaptive evolution.</title>
        <authorList>
            <person name="Zhang G.Q."/>
            <person name="Xu Q."/>
            <person name="Bian C."/>
            <person name="Tsai W.C."/>
            <person name="Yeh C.M."/>
            <person name="Liu K.W."/>
            <person name="Yoshida K."/>
            <person name="Zhang L.S."/>
            <person name="Chang S.B."/>
            <person name="Chen F."/>
            <person name="Shi Y."/>
            <person name="Su Y.Y."/>
            <person name="Zhang Y.Q."/>
            <person name="Chen L.J."/>
            <person name="Yin Y."/>
            <person name="Lin M."/>
            <person name="Huang H."/>
            <person name="Deng H."/>
            <person name="Wang Z.W."/>
            <person name="Zhu S.L."/>
            <person name="Zhao X."/>
            <person name="Deng C."/>
            <person name="Niu S.C."/>
            <person name="Huang J."/>
            <person name="Wang M."/>
            <person name="Liu G.H."/>
            <person name="Yang H.J."/>
            <person name="Xiao X.J."/>
            <person name="Hsiao Y.Y."/>
            <person name="Wu W.L."/>
            <person name="Chen Y.Y."/>
            <person name="Mitsuda N."/>
            <person name="Ohme-Takagi M."/>
            <person name="Luo Y.B."/>
            <person name="Van de Peer Y."/>
            <person name="Liu Z.J."/>
        </authorList>
    </citation>
    <scope>NUCLEOTIDE SEQUENCE [LARGE SCALE GENOMIC DNA]</scope>
    <source>
        <tissue evidence="7">The whole plant</tissue>
    </source>
</reference>
<keyword evidence="8" id="KW-1185">Reference proteome</keyword>
<protein>
    <submittedName>
        <fullName evidence="7">Protein IQ-DOMAIN 32</fullName>
    </submittedName>
</protein>
<dbReference type="AlphaFoldDB" id="A0A2I0WE96"/>
<feature type="region of interest" description="Disordered" evidence="5">
    <location>
        <begin position="578"/>
        <end position="760"/>
    </location>
</feature>
<evidence type="ECO:0000256" key="4">
    <source>
        <dbReference type="ARBA" id="ARBA00045534"/>
    </source>
</evidence>
<evidence type="ECO:0000256" key="5">
    <source>
        <dbReference type="SAM" id="MobiDB-lite"/>
    </source>
</evidence>
<dbReference type="SUPFAM" id="SSF52540">
    <property type="entry name" value="P-loop containing nucleoside triphosphate hydrolases"/>
    <property type="match status" value="1"/>
</dbReference>
<evidence type="ECO:0000313" key="8">
    <source>
        <dbReference type="Proteomes" id="UP000233837"/>
    </source>
</evidence>
<dbReference type="PROSITE" id="PS50096">
    <property type="entry name" value="IQ"/>
    <property type="match status" value="2"/>
</dbReference>
<evidence type="ECO:0000256" key="2">
    <source>
        <dbReference type="ARBA" id="ARBA00024341"/>
    </source>
</evidence>
<feature type="compositionally biased region" description="Polar residues" evidence="5">
    <location>
        <begin position="631"/>
        <end position="649"/>
    </location>
</feature>
<evidence type="ECO:0000256" key="1">
    <source>
        <dbReference type="ARBA" id="ARBA00022860"/>
    </source>
</evidence>
<name>A0A2I0WE96_9ASPA</name>
<accession>A0A2I0WE96</accession>
<dbReference type="Proteomes" id="UP000233837">
    <property type="component" value="Unassembled WGS sequence"/>
</dbReference>
<feature type="compositionally biased region" description="Polar residues" evidence="5">
    <location>
        <begin position="596"/>
        <end position="620"/>
    </location>
</feature>
<comment type="subunit">
    <text evidence="3">Binds to multiple calmodulin (CaM) in the presence of Ca(2+) and CaM-like proteins.</text>
</comment>
<feature type="region of interest" description="Disordered" evidence="5">
    <location>
        <begin position="284"/>
        <end position="326"/>
    </location>
</feature>
<dbReference type="Pfam" id="PF00612">
    <property type="entry name" value="IQ"/>
    <property type="match status" value="2"/>
</dbReference>
<dbReference type="EMBL" id="KZ502701">
    <property type="protein sequence ID" value="PKU73994.1"/>
    <property type="molecule type" value="Genomic_DNA"/>
</dbReference>
<gene>
    <name evidence="7" type="primary">IQD32</name>
    <name evidence="7" type="ORF">MA16_Dca011850</name>
</gene>
<dbReference type="InterPro" id="IPR025064">
    <property type="entry name" value="DUF4005"/>
</dbReference>
<feature type="compositionally biased region" description="Basic and acidic residues" evidence="5">
    <location>
        <begin position="745"/>
        <end position="760"/>
    </location>
</feature>
<feature type="region of interest" description="Disordered" evidence="5">
    <location>
        <begin position="365"/>
        <end position="409"/>
    </location>
</feature>
<dbReference type="InterPro" id="IPR027417">
    <property type="entry name" value="P-loop_NTPase"/>
</dbReference>
<evidence type="ECO:0000256" key="3">
    <source>
        <dbReference type="ARBA" id="ARBA00024378"/>
    </source>
</evidence>
<dbReference type="Gene3D" id="1.20.5.190">
    <property type="match status" value="1"/>
</dbReference>
<proteinExistence type="inferred from homology"/>
<dbReference type="PANTHER" id="PTHR32295:SF154">
    <property type="entry name" value="PROTEIN IQ-DOMAIN 32"/>
    <property type="match status" value="1"/>
</dbReference>
<comment type="similarity">
    <text evidence="2">Belongs to the IQD family.</text>
</comment>
<dbReference type="Pfam" id="PF13178">
    <property type="entry name" value="DUF4005"/>
    <property type="match status" value="1"/>
</dbReference>
<feature type="compositionally biased region" description="Low complexity" evidence="5">
    <location>
        <begin position="386"/>
        <end position="400"/>
    </location>
</feature>
<dbReference type="InterPro" id="IPR000048">
    <property type="entry name" value="IQ_motif_EF-hand-BS"/>
</dbReference>
<dbReference type="SMART" id="SM00015">
    <property type="entry name" value="IQ"/>
    <property type="match status" value="2"/>
</dbReference>
<keyword evidence="1" id="KW-0112">Calmodulin-binding</keyword>
<organism evidence="7 8">
    <name type="scientific">Dendrobium catenatum</name>
    <dbReference type="NCBI Taxonomy" id="906689"/>
    <lineage>
        <taxon>Eukaryota</taxon>
        <taxon>Viridiplantae</taxon>
        <taxon>Streptophyta</taxon>
        <taxon>Embryophyta</taxon>
        <taxon>Tracheophyta</taxon>
        <taxon>Spermatophyta</taxon>
        <taxon>Magnoliopsida</taxon>
        <taxon>Liliopsida</taxon>
        <taxon>Asparagales</taxon>
        <taxon>Orchidaceae</taxon>
        <taxon>Epidendroideae</taxon>
        <taxon>Malaxideae</taxon>
        <taxon>Dendrobiinae</taxon>
        <taxon>Dendrobium</taxon>
    </lineage>
</organism>
<dbReference type="GO" id="GO:0005516">
    <property type="term" value="F:calmodulin binding"/>
    <property type="evidence" value="ECO:0007669"/>
    <property type="project" value="UniProtKB-KW"/>
</dbReference>
<reference evidence="7 8" key="2">
    <citation type="journal article" date="2017" name="Nature">
        <title>The Apostasia genome and the evolution of orchids.</title>
        <authorList>
            <person name="Zhang G.Q."/>
            <person name="Liu K.W."/>
            <person name="Li Z."/>
            <person name="Lohaus R."/>
            <person name="Hsiao Y.Y."/>
            <person name="Niu S.C."/>
            <person name="Wang J.Y."/>
            <person name="Lin Y.C."/>
            <person name="Xu Q."/>
            <person name="Chen L.J."/>
            <person name="Yoshida K."/>
            <person name="Fujiwara S."/>
            <person name="Wang Z.W."/>
            <person name="Zhang Y.Q."/>
            <person name="Mitsuda N."/>
            <person name="Wang M."/>
            <person name="Liu G.H."/>
            <person name="Pecoraro L."/>
            <person name="Huang H.X."/>
            <person name="Xiao X.J."/>
            <person name="Lin M."/>
            <person name="Wu X.Y."/>
            <person name="Wu W.L."/>
            <person name="Chen Y.Y."/>
            <person name="Chang S.B."/>
            <person name="Sakamoto S."/>
            <person name="Ohme-Takagi M."/>
            <person name="Yagi M."/>
            <person name="Zeng S.J."/>
            <person name="Shen C.Y."/>
            <person name="Yeh C.M."/>
            <person name="Luo Y.B."/>
            <person name="Tsai W.C."/>
            <person name="Van de Peer Y."/>
            <person name="Liu Z.J."/>
        </authorList>
    </citation>
    <scope>NUCLEOTIDE SEQUENCE [LARGE SCALE GENOMIC DNA]</scope>
    <source>
        <tissue evidence="7">The whole plant</tissue>
    </source>
</reference>
<comment type="function">
    <text evidence="4">May be involved in cooperative interactions with calmodulins or calmodulin-like proteins. Recruits calmodulin proteins to microtubules, thus being a potential scaffold in cellular signaling and trafficking. May associate with nucleic acids and regulate gene expression at the transcriptional or post-transcriptional level.</text>
</comment>
<feature type="domain" description="DUF4005" evidence="6">
    <location>
        <begin position="668"/>
        <end position="726"/>
    </location>
</feature>
<sequence length="760" mass="82616">MAKSKGSCFRIMSCACRDSASSDELLLLESKASSDKSRWSFRKRLSGPRVLSKNAILEPDTGDYNKDSLEAISSSFNSGMNVCVSEKGSIQKNPSEEEFLVGPAQSSTAVNSKVSAIVGLNGASNDENIQEFAAIIIQAAIRGHLAVKRLREVKYVIKLQAAVRGHLVRAHAIGTLRCIRAITKMQAIVRARLASPLHEKVVGIADKKLGTNRNSLYLLGKYNSCEGTKSSYSTKKLLYNRFAQKMLVSAPNTRPIYIKCDPSKSDAVWKWLERWMTIVSSHTEEENNEIFNPADKEAGKSPNLAGNEEKKNDSANSKSGPSEFVVTSDCKSDLNATSESNLGIRSSDCLSGSCVSSVEKDEECDTEIREVSKQSALAPQRPDGYSSNKNESKGNNLNNPSKKEQHGPSEIEAQKFAIRSRRPYNPAFAAAHSKFEELTSNTKKVKCISSVSSAYQDSAADARVGNYHSQVNMHKEAARDPVIQVAASECGTEISISSTLDSPDRSETECGEIILEIGSIDKHNYDDATTCSDNLFILANKGAEWQESEPNKLEEALIYAPPSSGALDMALSAQQLAPSVEGTPRSHAAALEPYGTPSSEISVNAGSRSKDCNTPSQRQRLTGAGRKLASRATSDSTARQSSENLSNGSKNEKMKKSAVVSGTDLDDEPRMSNSNSSSLPSYMQATKSARAKVYANNSPKSSPDLHDKDNRIKKRHSFPIVDGKQASSPPKQRLTPRAPQNPKSDGIHAPHTSAERRWQR</sequence>
<evidence type="ECO:0000313" key="7">
    <source>
        <dbReference type="EMBL" id="PKU73994.1"/>
    </source>
</evidence>
<dbReference type="PANTHER" id="PTHR32295">
    <property type="entry name" value="IQ-DOMAIN 5-RELATED"/>
    <property type="match status" value="1"/>
</dbReference>